<feature type="region of interest" description="Disordered" evidence="1">
    <location>
        <begin position="1"/>
        <end position="22"/>
    </location>
</feature>
<dbReference type="OrthoDB" id="3848913at2"/>
<gene>
    <name evidence="2" type="ORF">E1161_05195</name>
</gene>
<evidence type="ECO:0000313" key="2">
    <source>
        <dbReference type="EMBL" id="TDC95034.1"/>
    </source>
</evidence>
<keyword evidence="3" id="KW-1185">Reference proteome</keyword>
<dbReference type="Proteomes" id="UP000294744">
    <property type="component" value="Unassembled WGS sequence"/>
</dbReference>
<dbReference type="RefSeq" id="WP_132620130.1">
    <property type="nucleotide sequence ID" value="NZ_SMKV01000005.1"/>
</dbReference>
<dbReference type="EMBL" id="SMKV01000005">
    <property type="protein sequence ID" value="TDC95034.1"/>
    <property type="molecule type" value="Genomic_DNA"/>
</dbReference>
<name>A0A4R4V0C5_9PSEU</name>
<reference evidence="2 3" key="1">
    <citation type="submission" date="2019-03" db="EMBL/GenBank/DDBJ databases">
        <title>Draft genome sequences of novel Actinobacteria.</title>
        <authorList>
            <person name="Sahin N."/>
            <person name="Ay H."/>
            <person name="Saygin H."/>
        </authorList>
    </citation>
    <scope>NUCLEOTIDE SEQUENCE [LARGE SCALE GENOMIC DNA]</scope>
    <source>
        <strain evidence="2 3">16K404</strain>
    </source>
</reference>
<evidence type="ECO:0000313" key="3">
    <source>
        <dbReference type="Proteomes" id="UP000294744"/>
    </source>
</evidence>
<comment type="caution">
    <text evidence="2">The sequence shown here is derived from an EMBL/GenBank/DDBJ whole genome shotgun (WGS) entry which is preliminary data.</text>
</comment>
<protein>
    <submittedName>
        <fullName evidence="2">Uncharacterized protein</fullName>
    </submittedName>
</protein>
<accession>A0A4R4V0C5</accession>
<organism evidence="2 3">
    <name type="scientific">Saccharopolyspora aridisoli</name>
    <dbReference type="NCBI Taxonomy" id="2530385"/>
    <lineage>
        <taxon>Bacteria</taxon>
        <taxon>Bacillati</taxon>
        <taxon>Actinomycetota</taxon>
        <taxon>Actinomycetes</taxon>
        <taxon>Pseudonocardiales</taxon>
        <taxon>Pseudonocardiaceae</taxon>
        <taxon>Saccharopolyspora</taxon>
    </lineage>
</organism>
<dbReference type="InterPro" id="IPR027417">
    <property type="entry name" value="P-loop_NTPase"/>
</dbReference>
<sequence>MNEDEVPAGSAATHFEEEVSASSVHTGTGDIFNLYGSGHESVMSRVRGPRVTFKRDLRWSEQRFVAPHDLDGAREKLREHGTALLTGPPGSGRSTAAKVLVNESAGDESPYALLTDEPYDLTCRLADVQLLTDHRLVLDLLDASEDVFLTRMRELPEFRARLVNANAHLVVVVPNEFAHHLGDELRQFTARISRPAGDRVLRRHLEAEGLHPTQDQLDSEDVAAALDQSMAQISHLATRIIEISRYAPHSPLADLLAEAISEQADRRDEAAKLVEQRPTGRERAILLASAMCQGASADAVFFAAHHLVELLGLDGSEGPRLEQPGYRGQLKDLGIDIAPPNRVDLGRWDFDRALLEHFWDNYPDLRRTYRQWADEVIKMDLLTGADRVSLVDRFTGQALRTNSPDHVIWLVERWLEPRNHRSRPLRDFGVQALTNGLNDIRHGRHFRHLVYEWSKDSGLPDEVGQVLVTVTANLIAPNYPDQAVVRLHHRARRENGLGTPTAQDALLDLTAGSDALLRLLLQRLRIGLRRPEPWAADFAVFARAADPRRLVDTTRMSRPLVARQEVRADLVACWRALFAHRSRHTHHLLGTWLATAGLISNADLLLAILVEAAQESVDVLAELYVAGRDWSETSHGQPHVVVRLSQLIDSAQGLQNQDFAYPRPEEFVR</sequence>
<dbReference type="AlphaFoldDB" id="A0A4R4V0C5"/>
<proteinExistence type="predicted"/>
<dbReference type="SUPFAM" id="SSF52540">
    <property type="entry name" value="P-loop containing nucleoside triphosphate hydrolases"/>
    <property type="match status" value="2"/>
</dbReference>
<evidence type="ECO:0000256" key="1">
    <source>
        <dbReference type="SAM" id="MobiDB-lite"/>
    </source>
</evidence>